<evidence type="ECO:0000313" key="2">
    <source>
        <dbReference type="EMBL" id="OUI80798.1"/>
    </source>
</evidence>
<dbReference type="Gene3D" id="1.10.357.10">
    <property type="entry name" value="Tetracycline Repressor, domain 2"/>
    <property type="match status" value="1"/>
</dbReference>
<gene>
    <name evidence="2" type="ORF">HK12_07020</name>
</gene>
<evidence type="ECO:0000313" key="3">
    <source>
        <dbReference type="Proteomes" id="UP000194639"/>
    </source>
</evidence>
<dbReference type="InterPro" id="IPR013718">
    <property type="entry name" value="COQ9_C"/>
</dbReference>
<dbReference type="Pfam" id="PF08511">
    <property type="entry name" value="COQ9"/>
    <property type="match status" value="1"/>
</dbReference>
<sequence>MSGMAGDKVRQAIAFAVAGLAAGSMPAPLEHDPVRDAALRKIAAVAGQQGWSLAVLRDVAGPEADLLFPGGVVELVEAWSDLCDRDMIEAIADIDEPRLSQRVKEALLVRLPADSAMRAGARAGFGVLASPCAGGALRRTMLRTINAIWHAAQDHSSGMTYLTKRLTLGGIYGATLLYWLARGHDAAVMDAFVERRLAGVLRFGKFKAKMLGRLPGGARASAASAVG</sequence>
<dbReference type="AlphaFoldDB" id="A0A252A0X9"/>
<organism evidence="2 3">
    <name type="scientific">Acetobacter orientalis</name>
    <dbReference type="NCBI Taxonomy" id="146474"/>
    <lineage>
        <taxon>Bacteria</taxon>
        <taxon>Pseudomonadati</taxon>
        <taxon>Pseudomonadota</taxon>
        <taxon>Alphaproteobacteria</taxon>
        <taxon>Acetobacterales</taxon>
        <taxon>Acetobacteraceae</taxon>
        <taxon>Acetobacter</taxon>
    </lineage>
</organism>
<reference evidence="2 3" key="1">
    <citation type="submission" date="2014-06" db="EMBL/GenBank/DDBJ databases">
        <authorList>
            <person name="Ju J."/>
            <person name="Zhang J."/>
        </authorList>
    </citation>
    <scope>NUCLEOTIDE SEQUENCE [LARGE SCALE GENOMIC DNA]</scope>
    <source>
        <strain evidence="2">DmW_045</strain>
    </source>
</reference>
<dbReference type="EMBL" id="JOMO01000029">
    <property type="protein sequence ID" value="OUI80798.1"/>
    <property type="molecule type" value="Genomic_DNA"/>
</dbReference>
<dbReference type="Proteomes" id="UP000194639">
    <property type="component" value="Unassembled WGS sequence"/>
</dbReference>
<comment type="caution">
    <text evidence="2">The sequence shown here is derived from an EMBL/GenBank/DDBJ whole genome shotgun (WGS) entry which is preliminary data.</text>
</comment>
<name>A0A252A0X9_9PROT</name>
<evidence type="ECO:0000259" key="1">
    <source>
        <dbReference type="Pfam" id="PF08511"/>
    </source>
</evidence>
<feature type="domain" description="COQ9 C-terminal" evidence="1">
    <location>
        <begin position="139"/>
        <end position="204"/>
    </location>
</feature>
<accession>A0A252A0X9</accession>
<proteinExistence type="predicted"/>
<protein>
    <submittedName>
        <fullName evidence="2">RpsU-divergently transcribed protein</fullName>
    </submittedName>
</protein>
<dbReference type="RefSeq" id="WP_086552498.1">
    <property type="nucleotide sequence ID" value="NZ_JOMO01000029.1"/>
</dbReference>